<gene>
    <name evidence="3" type="ORF">BOKJ2_LOCUS11206</name>
</gene>
<evidence type="ECO:0000256" key="1">
    <source>
        <dbReference type="SAM" id="MobiDB-lite"/>
    </source>
</evidence>
<evidence type="ECO:0000256" key="2">
    <source>
        <dbReference type="SAM" id="Phobius"/>
    </source>
</evidence>
<dbReference type="Proteomes" id="UP000614601">
    <property type="component" value="Unassembled WGS sequence"/>
</dbReference>
<evidence type="ECO:0000313" key="3">
    <source>
        <dbReference type="EMBL" id="CAD5224692.1"/>
    </source>
</evidence>
<reference evidence="3" key="1">
    <citation type="submission" date="2020-09" db="EMBL/GenBank/DDBJ databases">
        <authorList>
            <person name="Kikuchi T."/>
        </authorList>
    </citation>
    <scope>NUCLEOTIDE SEQUENCE</scope>
    <source>
        <strain evidence="3">SH1</strain>
    </source>
</reference>
<dbReference type="EMBL" id="CAJFCW020000005">
    <property type="protein sequence ID" value="CAG9120100.1"/>
    <property type="molecule type" value="Genomic_DNA"/>
</dbReference>
<keyword evidence="2" id="KW-0472">Membrane</keyword>
<dbReference type="Proteomes" id="UP000783686">
    <property type="component" value="Unassembled WGS sequence"/>
</dbReference>
<protein>
    <submittedName>
        <fullName evidence="3">Uncharacterized protein</fullName>
    </submittedName>
</protein>
<keyword evidence="2" id="KW-1133">Transmembrane helix</keyword>
<feature type="region of interest" description="Disordered" evidence="1">
    <location>
        <begin position="1"/>
        <end position="20"/>
    </location>
</feature>
<evidence type="ECO:0000313" key="4">
    <source>
        <dbReference type="Proteomes" id="UP000614601"/>
    </source>
</evidence>
<sequence>MSGEPPPADPNQPKPSGEEEIPLLQKVLNDKERLFDNVELPPVPEPTWRIGLFVIVYILYVIIVGAVGVVLLFNSHLETIDDTGRRNLTQLILEHLDCIYNDNVNWICGKEEISRTVNPILQYDDRQCTAENRQTMQFIDHVKVGTFNWSDWSPCMADSNQYSFKLLPIDGYMVNSFKLAQGMIRKRTCYP</sequence>
<proteinExistence type="predicted"/>
<feature type="compositionally biased region" description="Pro residues" evidence="1">
    <location>
        <begin position="1"/>
        <end position="13"/>
    </location>
</feature>
<feature type="transmembrane region" description="Helical" evidence="2">
    <location>
        <begin position="50"/>
        <end position="73"/>
    </location>
</feature>
<keyword evidence="4" id="KW-1185">Reference proteome</keyword>
<name>A0A811LAH3_9BILA</name>
<keyword evidence="2" id="KW-0812">Transmembrane</keyword>
<dbReference type="EMBL" id="CAJFDH010000005">
    <property type="protein sequence ID" value="CAD5224692.1"/>
    <property type="molecule type" value="Genomic_DNA"/>
</dbReference>
<comment type="caution">
    <text evidence="3">The sequence shown here is derived from an EMBL/GenBank/DDBJ whole genome shotgun (WGS) entry which is preliminary data.</text>
</comment>
<dbReference type="AlphaFoldDB" id="A0A811LAH3"/>
<organism evidence="3 4">
    <name type="scientific">Bursaphelenchus okinawaensis</name>
    <dbReference type="NCBI Taxonomy" id="465554"/>
    <lineage>
        <taxon>Eukaryota</taxon>
        <taxon>Metazoa</taxon>
        <taxon>Ecdysozoa</taxon>
        <taxon>Nematoda</taxon>
        <taxon>Chromadorea</taxon>
        <taxon>Rhabditida</taxon>
        <taxon>Tylenchina</taxon>
        <taxon>Tylenchomorpha</taxon>
        <taxon>Aphelenchoidea</taxon>
        <taxon>Aphelenchoididae</taxon>
        <taxon>Bursaphelenchus</taxon>
    </lineage>
</organism>
<accession>A0A811LAH3</accession>